<keyword evidence="2" id="KW-1185">Reference proteome</keyword>
<accession>Q1DBH0</accession>
<proteinExistence type="predicted"/>
<dbReference type="KEGG" id="mxa:MXAN_1753"/>
<organism evidence="1 2">
    <name type="scientific">Myxococcus xanthus (strain DK1622)</name>
    <dbReference type="NCBI Taxonomy" id="246197"/>
    <lineage>
        <taxon>Bacteria</taxon>
        <taxon>Pseudomonadati</taxon>
        <taxon>Myxococcota</taxon>
        <taxon>Myxococcia</taxon>
        <taxon>Myxococcales</taxon>
        <taxon>Cystobacterineae</taxon>
        <taxon>Myxococcaceae</taxon>
        <taxon>Myxococcus</taxon>
    </lineage>
</organism>
<dbReference type="HOGENOM" id="CLU_1553641_0_0_7"/>
<sequence>MTQRPNWGEAQEAKPWRDRFWGRQNAAMERRMTCFSLRELIVEARLGGAAVGMGRDDVRRRLGAPDEWGVEETVERASIWRYGNFELHFGEDGRCWMIFNDSAQAGLNAGPGRTLELWLFADGPDDSVVSDRLRADGLSLDEGIECDMRRLRVGAAKLFFEHSRLAVLKVMG</sequence>
<gene>
    <name evidence="1" type="ordered locus">MXAN_1753</name>
</gene>
<dbReference type="AlphaFoldDB" id="Q1DBH0"/>
<protein>
    <submittedName>
        <fullName evidence="1">Uncharacterized protein</fullName>
    </submittedName>
</protein>
<dbReference type="EnsemblBacteria" id="ABF86197">
    <property type="protein sequence ID" value="ABF86197"/>
    <property type="gene ID" value="MXAN_1753"/>
</dbReference>
<dbReference type="EMBL" id="CP000113">
    <property type="protein sequence ID" value="ABF86197.1"/>
    <property type="molecule type" value="Genomic_DNA"/>
</dbReference>
<reference evidence="1 2" key="1">
    <citation type="journal article" date="2006" name="Proc. Natl. Acad. Sci. U.S.A.">
        <title>Evolution of sensory complexity recorded in a myxobacterial genome.</title>
        <authorList>
            <person name="Goldman B.S."/>
            <person name="Nierman W.C."/>
            <person name="Kaiser D."/>
            <person name="Slater S.C."/>
            <person name="Durkin A.S."/>
            <person name="Eisen J.A."/>
            <person name="Ronning C.M."/>
            <person name="Barbazuk W.B."/>
            <person name="Blanchard M."/>
            <person name="Field C."/>
            <person name="Halling C."/>
            <person name="Hinkle G."/>
            <person name="Iartchuk O."/>
            <person name="Kim H.S."/>
            <person name="Mackenzie C."/>
            <person name="Madupu R."/>
            <person name="Miller N."/>
            <person name="Shvartsbeyn A."/>
            <person name="Sullivan S.A."/>
            <person name="Vaudin M."/>
            <person name="Wiegand R."/>
            <person name="Kaplan H.B."/>
        </authorList>
    </citation>
    <scope>NUCLEOTIDE SEQUENCE [LARGE SCALE GENOMIC DNA]</scope>
    <source>
        <strain evidence="2">DK1622</strain>
    </source>
</reference>
<evidence type="ECO:0000313" key="2">
    <source>
        <dbReference type="Proteomes" id="UP000002402"/>
    </source>
</evidence>
<evidence type="ECO:0000313" key="1">
    <source>
        <dbReference type="EMBL" id="ABF86197.1"/>
    </source>
</evidence>
<name>Q1DBH0_MYXXD</name>
<dbReference type="STRING" id="246197.MXAN_1753"/>
<dbReference type="Proteomes" id="UP000002402">
    <property type="component" value="Chromosome"/>
</dbReference>